<feature type="domain" description="Mycothiol-dependent maleylpyruvate isomerase metal-binding" evidence="2">
    <location>
        <begin position="23"/>
        <end position="149"/>
    </location>
</feature>
<dbReference type="PANTHER" id="PTHR40758:SF1">
    <property type="entry name" value="CONSERVED PROTEIN"/>
    <property type="match status" value="1"/>
</dbReference>
<dbReference type="InterPro" id="IPR034660">
    <property type="entry name" value="DinB/YfiT-like"/>
</dbReference>
<dbReference type="InterPro" id="IPR017517">
    <property type="entry name" value="Maleyloyr_isom"/>
</dbReference>
<reference evidence="4" key="1">
    <citation type="journal article" date="2019" name="Int. J. Syst. Evol. Microbiol.">
        <title>The Global Catalogue of Microorganisms (GCM) 10K type strain sequencing project: providing services to taxonomists for standard genome sequencing and annotation.</title>
        <authorList>
            <consortium name="The Broad Institute Genomics Platform"/>
            <consortium name="The Broad Institute Genome Sequencing Center for Infectious Disease"/>
            <person name="Wu L."/>
            <person name="Ma J."/>
        </authorList>
    </citation>
    <scope>NUCLEOTIDE SEQUENCE [LARGE SCALE GENOMIC DNA]</scope>
    <source>
        <strain evidence="4">JCM 3399</strain>
    </source>
</reference>
<dbReference type="EMBL" id="BMRP01000011">
    <property type="protein sequence ID" value="GGU66682.1"/>
    <property type="molecule type" value="Genomic_DNA"/>
</dbReference>
<accession>A0ABQ2V310</accession>
<organism evidence="3 4">
    <name type="scientific">Streptomyces albospinus</name>
    <dbReference type="NCBI Taxonomy" id="285515"/>
    <lineage>
        <taxon>Bacteria</taxon>
        <taxon>Bacillati</taxon>
        <taxon>Actinomycetota</taxon>
        <taxon>Actinomycetes</taxon>
        <taxon>Kitasatosporales</taxon>
        <taxon>Streptomycetaceae</taxon>
        <taxon>Streptomyces</taxon>
    </lineage>
</organism>
<dbReference type="PANTHER" id="PTHR40758">
    <property type="entry name" value="CONSERVED PROTEIN"/>
    <property type="match status" value="1"/>
</dbReference>
<dbReference type="Pfam" id="PF11716">
    <property type="entry name" value="MDMPI_N"/>
    <property type="match status" value="1"/>
</dbReference>
<evidence type="ECO:0000259" key="2">
    <source>
        <dbReference type="Pfam" id="PF11716"/>
    </source>
</evidence>
<evidence type="ECO:0000313" key="4">
    <source>
        <dbReference type="Proteomes" id="UP000654471"/>
    </source>
</evidence>
<name>A0ABQ2V310_9ACTN</name>
<gene>
    <name evidence="3" type="ORF">GCM10010211_34820</name>
</gene>
<evidence type="ECO:0008006" key="5">
    <source>
        <dbReference type="Google" id="ProtNLM"/>
    </source>
</evidence>
<dbReference type="Proteomes" id="UP000654471">
    <property type="component" value="Unassembled WGS sequence"/>
</dbReference>
<feature type="domain" description="MDMPI C-terminal" evidence="1">
    <location>
        <begin position="171"/>
        <end position="280"/>
    </location>
</feature>
<dbReference type="Pfam" id="PF07398">
    <property type="entry name" value="MDMPI_C"/>
    <property type="match status" value="1"/>
</dbReference>
<proteinExistence type="predicted"/>
<dbReference type="NCBIfam" id="TIGR03083">
    <property type="entry name" value="maleylpyruvate isomerase family mycothiol-dependent enzyme"/>
    <property type="match status" value="1"/>
</dbReference>
<dbReference type="InterPro" id="IPR024344">
    <property type="entry name" value="MDMPI_metal-binding"/>
</dbReference>
<comment type="caution">
    <text evidence="3">The sequence shown here is derived from an EMBL/GenBank/DDBJ whole genome shotgun (WGS) entry which is preliminary data.</text>
</comment>
<evidence type="ECO:0000313" key="3">
    <source>
        <dbReference type="EMBL" id="GGU66682.1"/>
    </source>
</evidence>
<dbReference type="InterPro" id="IPR010872">
    <property type="entry name" value="MDMPI_C-term_domain"/>
</dbReference>
<keyword evidence="4" id="KW-1185">Reference proteome</keyword>
<dbReference type="Gene3D" id="1.20.120.450">
    <property type="entry name" value="dinb family like domain"/>
    <property type="match status" value="1"/>
</dbReference>
<dbReference type="SUPFAM" id="SSF109854">
    <property type="entry name" value="DinB/YfiT-like putative metalloenzymes"/>
    <property type="match status" value="1"/>
</dbReference>
<sequence length="292" mass="31072">MSLVSGAFYGGCMASLSFDRHCAEITAQTALLRSHVDGADFAAPVPTCPGWTLRELIRHIGGAHRWVEQIVRTRATSPVSEERVNDVSGAPDEDPAALCAWLTEGAEQLADTLRSAGPDAEVWTVAPGGTPVFWARRMAHETVVHRADATFATAPGSGPHSRIGRFTVADDLAVDGLDEWMSFGSLPVTLASGPGIREFMGRGRTLRFQATGTAPEAAADWLVGLGEDALTWQRPADAAGPATVTVRGPLSGLLLLVYGRLPSQGDGSGIEVLGDTRLLDAWRETTGFWLRE</sequence>
<protein>
    <recommendedName>
        <fullName evidence="5">Maleylpyruvate isomerase family mycothiol-dependent enzyme</fullName>
    </recommendedName>
</protein>
<evidence type="ECO:0000259" key="1">
    <source>
        <dbReference type="Pfam" id="PF07398"/>
    </source>
</evidence>